<dbReference type="AlphaFoldDB" id="A0AAT9G6G1"/>
<protein>
    <recommendedName>
        <fullName evidence="5">Type I restriction modification DNA specificity domain-containing protein</fullName>
    </recommendedName>
</protein>
<dbReference type="EMBL" id="AP029170">
    <property type="protein sequence ID" value="BFD45395.1"/>
    <property type="molecule type" value="Genomic_DNA"/>
</dbReference>
<keyword evidence="3" id="KW-0812">Transmembrane</keyword>
<dbReference type="Gene3D" id="3.90.220.20">
    <property type="entry name" value="DNA methylase specificity domains"/>
    <property type="match status" value="1"/>
</dbReference>
<evidence type="ECO:0000313" key="4">
    <source>
        <dbReference type="EMBL" id="BFD45395.1"/>
    </source>
</evidence>
<keyword evidence="3" id="KW-1133">Transmembrane helix</keyword>
<keyword evidence="2" id="KW-0238">DNA-binding</keyword>
<evidence type="ECO:0000256" key="3">
    <source>
        <dbReference type="SAM" id="Phobius"/>
    </source>
</evidence>
<reference evidence="4" key="1">
    <citation type="submission" date="2024-01" db="EMBL/GenBank/DDBJ databases">
        <title>Sequencing the genomes of a sandfly, Sergentomyia squamirostris, and its two endosymbionts.</title>
        <authorList>
            <person name="Itokawa K."/>
            <person name="Sanjoba C."/>
        </authorList>
    </citation>
    <scope>NUCLEOTIDE SEQUENCE</scope>
    <source>
        <strain evidence="4">RiSSQ</strain>
    </source>
</reference>
<keyword evidence="1" id="KW-0680">Restriction system</keyword>
<dbReference type="SUPFAM" id="SSF116734">
    <property type="entry name" value="DNA methylase specificity domain"/>
    <property type="match status" value="1"/>
</dbReference>
<keyword evidence="3" id="KW-0472">Membrane</keyword>
<dbReference type="GO" id="GO:0009307">
    <property type="term" value="P:DNA restriction-modification system"/>
    <property type="evidence" value="ECO:0007669"/>
    <property type="project" value="UniProtKB-KW"/>
</dbReference>
<name>A0AAT9G6G1_9RICK</name>
<sequence length="125" mass="14493">MVYNPHRINVGSLGLVSESLSGGYVSGIYIVFRVLRKFQDILPSEYLLHILKSKYYLAIIGKYDTKYGAVRANLTYEQLCNIQIPLLKKNEMKEFLEKISKLNNITEEFQKIKNNLKESIHKILP</sequence>
<accession>A0AAT9G6G1</accession>
<dbReference type="InterPro" id="IPR044946">
    <property type="entry name" value="Restrct_endonuc_typeI_TRD_sf"/>
</dbReference>
<evidence type="ECO:0000256" key="2">
    <source>
        <dbReference type="ARBA" id="ARBA00023125"/>
    </source>
</evidence>
<gene>
    <name evidence="4" type="ORF">DMENIID0002_00410</name>
</gene>
<dbReference type="GO" id="GO:0003677">
    <property type="term" value="F:DNA binding"/>
    <property type="evidence" value="ECO:0007669"/>
    <property type="project" value="UniProtKB-KW"/>
</dbReference>
<evidence type="ECO:0000256" key="1">
    <source>
        <dbReference type="ARBA" id="ARBA00022747"/>
    </source>
</evidence>
<proteinExistence type="predicted"/>
<evidence type="ECO:0008006" key="5">
    <source>
        <dbReference type="Google" id="ProtNLM"/>
    </source>
</evidence>
<feature type="transmembrane region" description="Helical" evidence="3">
    <location>
        <begin position="12"/>
        <end position="32"/>
    </location>
</feature>
<organism evidence="4">
    <name type="scientific">Candidatus Tisiphia endosymbiont of Sergentomyia squamirostris</name>
    <dbReference type="NCBI Taxonomy" id="3113639"/>
    <lineage>
        <taxon>Bacteria</taxon>
        <taxon>Pseudomonadati</taxon>
        <taxon>Pseudomonadota</taxon>
        <taxon>Alphaproteobacteria</taxon>
        <taxon>Rickettsiales</taxon>
        <taxon>Rickettsiaceae</taxon>
        <taxon>Rickettsieae</taxon>
        <taxon>Candidatus Tisiphia</taxon>
    </lineage>
</organism>